<dbReference type="Gene3D" id="3.40.980.10">
    <property type="entry name" value="MoaB/Mog-like domain"/>
    <property type="match status" value="1"/>
</dbReference>
<evidence type="ECO:0000256" key="5">
    <source>
        <dbReference type="ARBA" id="ARBA00047317"/>
    </source>
</evidence>
<dbReference type="InterPro" id="IPR036688">
    <property type="entry name" value="MoeA_C_domain_IV_sf"/>
</dbReference>
<dbReference type="STRING" id="1002804.HBZC1_06840"/>
<dbReference type="Gene3D" id="2.40.340.10">
    <property type="entry name" value="MoeA, C-terminal, domain IV"/>
    <property type="match status" value="1"/>
</dbReference>
<dbReference type="PROSITE" id="PS01079">
    <property type="entry name" value="MOCF_BIOSYNTHESIS_2"/>
    <property type="match status" value="1"/>
</dbReference>
<dbReference type="HOGENOM" id="CLU_010186_7_1_7"/>
<dbReference type="InterPro" id="IPR036425">
    <property type="entry name" value="MoaB/Mog-like_dom_sf"/>
</dbReference>
<keyword evidence="6" id="KW-0808">Transferase</keyword>
<dbReference type="RefSeq" id="WP_013890136.1">
    <property type="nucleotide sequence ID" value="NC_015674.1"/>
</dbReference>
<dbReference type="InterPro" id="IPR001453">
    <property type="entry name" value="MoaB/Mog_dom"/>
</dbReference>
<proteinExistence type="inferred from homology"/>
<dbReference type="SUPFAM" id="SSF53218">
    <property type="entry name" value="Molybdenum cofactor biosynthesis proteins"/>
    <property type="match status" value="1"/>
</dbReference>
<dbReference type="Pfam" id="PF00994">
    <property type="entry name" value="MoCF_biosynth"/>
    <property type="match status" value="1"/>
</dbReference>
<dbReference type="Gene3D" id="3.90.105.10">
    <property type="entry name" value="Molybdopterin biosynthesis moea protein, domain 2"/>
    <property type="match status" value="1"/>
</dbReference>
<comment type="function">
    <text evidence="1 6">Catalyzes the insertion of molybdate into adenylated molybdopterin with the concomitant release of AMP.</text>
</comment>
<dbReference type="InterPro" id="IPR005110">
    <property type="entry name" value="MoeA_linker/N"/>
</dbReference>
<evidence type="ECO:0000256" key="1">
    <source>
        <dbReference type="ARBA" id="ARBA00002901"/>
    </source>
</evidence>
<dbReference type="InterPro" id="IPR008284">
    <property type="entry name" value="MoCF_biosynth_CS"/>
</dbReference>
<gene>
    <name evidence="8" type="ordered locus">HBZC1_06840</name>
</gene>
<dbReference type="Proteomes" id="UP000008387">
    <property type="component" value="Chromosome"/>
</dbReference>
<dbReference type="InterPro" id="IPR036135">
    <property type="entry name" value="MoeA_linker/N_sf"/>
</dbReference>
<accession>F8KQ47</accession>
<feature type="domain" description="MoaB/Mog" evidence="7">
    <location>
        <begin position="185"/>
        <end position="326"/>
    </location>
</feature>
<dbReference type="GO" id="GO:0046872">
    <property type="term" value="F:metal ion binding"/>
    <property type="evidence" value="ECO:0007669"/>
    <property type="project" value="UniProtKB-UniRule"/>
</dbReference>
<dbReference type="EC" id="2.10.1.1" evidence="6"/>
<protein>
    <recommendedName>
        <fullName evidence="6">Molybdopterin molybdenumtransferase</fullName>
        <ecNumber evidence="6">2.10.1.1</ecNumber>
    </recommendedName>
</protein>
<dbReference type="InterPro" id="IPR038987">
    <property type="entry name" value="MoeA-like"/>
</dbReference>
<dbReference type="eggNOG" id="COG0303">
    <property type="taxonomic scope" value="Bacteria"/>
</dbReference>
<sequence>MNQKLVAFVEALQIGLNLPCQARPVERIKLEEGLGRIVSEDIVALEDLPKATHSAMDGFAFALEDLGARVGVACVVYAGMDVSSLEVPKRACAKIMTGALLPQGLDLVVPFEEMAEFDDKHARAPKHKPNQQAFKKGDNVRFQGEDLQKGAILVKKGTRLHMGLLALLASQGMAVIPVFKRLKVGVVSSGDEIVPLGTPALPHQIYDSNALALVALLKDHGYEACHLGKLGDDLEAQKHAIEGFLDYDVVLSSAGVSVGDKDYFKEALAQMGAKIHYHGVNVKPGKPIMLASLQKQGRSTLVFGLPGNPLSCLLTFLALGLGVLEKQAGSLAIPLSVQARLSEPLKLKGDRAHLILGHLDQGIFTPYRNNRYSSGALDALGACQAIALVQGNTETIEVFFYKRFL</sequence>
<keyword evidence="9" id="KW-1185">Reference proteome</keyword>
<dbReference type="KEGG" id="hbi:HBZC1_06840"/>
<comment type="cofactor">
    <cofactor evidence="6">
        <name>Mg(2+)</name>
        <dbReference type="ChEBI" id="CHEBI:18420"/>
    </cofactor>
</comment>
<reference evidence="8 9" key="1">
    <citation type="journal article" date="2011" name="J. Bacteriol.">
        <title>Genome sequence of Helicobacter bizzozeronii strain CIII-1, an isolate from human gastric mucosa.</title>
        <authorList>
            <person name="Schott T."/>
            <person name="Rossi M."/>
            <person name="Hanninen M.L."/>
        </authorList>
    </citation>
    <scope>NUCLEOTIDE SEQUENCE [LARGE SCALE GENOMIC DNA]</scope>
    <source>
        <strain evidence="8 9">CIII-1</strain>
    </source>
</reference>
<dbReference type="CDD" id="cd00887">
    <property type="entry name" value="MoeA"/>
    <property type="match status" value="1"/>
</dbReference>
<evidence type="ECO:0000256" key="4">
    <source>
        <dbReference type="ARBA" id="ARBA00023150"/>
    </source>
</evidence>
<keyword evidence="6" id="KW-0500">Molybdenum</keyword>
<name>F8KQ47_HELBC</name>
<keyword evidence="6" id="KW-0479">Metal-binding</keyword>
<evidence type="ECO:0000256" key="2">
    <source>
        <dbReference type="ARBA" id="ARBA00005046"/>
    </source>
</evidence>
<dbReference type="AlphaFoldDB" id="F8KQ47"/>
<dbReference type="SMART" id="SM00852">
    <property type="entry name" value="MoCF_biosynth"/>
    <property type="match status" value="1"/>
</dbReference>
<evidence type="ECO:0000256" key="6">
    <source>
        <dbReference type="RuleBase" id="RU365090"/>
    </source>
</evidence>
<evidence type="ECO:0000256" key="3">
    <source>
        <dbReference type="ARBA" id="ARBA00010763"/>
    </source>
</evidence>
<dbReference type="Pfam" id="PF03453">
    <property type="entry name" value="MoeA_N"/>
    <property type="match status" value="1"/>
</dbReference>
<dbReference type="GO" id="GO:0005829">
    <property type="term" value="C:cytosol"/>
    <property type="evidence" value="ECO:0007669"/>
    <property type="project" value="TreeGrafter"/>
</dbReference>
<keyword evidence="6" id="KW-0460">Magnesium</keyword>
<dbReference type="UniPathway" id="UPA00344"/>
<dbReference type="NCBIfam" id="TIGR00177">
    <property type="entry name" value="molyb_syn"/>
    <property type="match status" value="1"/>
</dbReference>
<comment type="pathway">
    <text evidence="2 6">Cofactor biosynthesis; molybdopterin biosynthesis.</text>
</comment>
<comment type="catalytic activity">
    <reaction evidence="5">
        <text>adenylyl-molybdopterin + molybdate = Mo-molybdopterin + AMP + H(+)</text>
        <dbReference type="Rhea" id="RHEA:35047"/>
        <dbReference type="ChEBI" id="CHEBI:15378"/>
        <dbReference type="ChEBI" id="CHEBI:36264"/>
        <dbReference type="ChEBI" id="CHEBI:62727"/>
        <dbReference type="ChEBI" id="CHEBI:71302"/>
        <dbReference type="ChEBI" id="CHEBI:456215"/>
        <dbReference type="EC" id="2.10.1.1"/>
    </reaction>
</comment>
<evidence type="ECO:0000259" key="7">
    <source>
        <dbReference type="SMART" id="SM00852"/>
    </source>
</evidence>
<organism evidence="8 9">
    <name type="scientific">Helicobacter bizzozeronii (strain CIII-1)</name>
    <dbReference type="NCBI Taxonomy" id="1002804"/>
    <lineage>
        <taxon>Bacteria</taxon>
        <taxon>Pseudomonadati</taxon>
        <taxon>Campylobacterota</taxon>
        <taxon>Epsilonproteobacteria</taxon>
        <taxon>Campylobacterales</taxon>
        <taxon>Helicobacteraceae</taxon>
        <taxon>Helicobacter</taxon>
    </lineage>
</organism>
<dbReference type="Gene3D" id="2.170.190.11">
    <property type="entry name" value="Molybdopterin biosynthesis moea protein, domain 3"/>
    <property type="match status" value="1"/>
</dbReference>
<dbReference type="EMBL" id="FR871757">
    <property type="protein sequence ID" value="CCB79670.1"/>
    <property type="molecule type" value="Genomic_DNA"/>
</dbReference>
<evidence type="ECO:0000313" key="8">
    <source>
        <dbReference type="EMBL" id="CCB79670.1"/>
    </source>
</evidence>
<dbReference type="GO" id="GO:0006777">
    <property type="term" value="P:Mo-molybdopterin cofactor biosynthetic process"/>
    <property type="evidence" value="ECO:0007669"/>
    <property type="project" value="UniProtKB-UniRule"/>
</dbReference>
<dbReference type="PANTHER" id="PTHR10192:SF5">
    <property type="entry name" value="GEPHYRIN"/>
    <property type="match status" value="1"/>
</dbReference>
<keyword evidence="4 6" id="KW-0501">Molybdenum cofactor biosynthesis</keyword>
<comment type="similarity">
    <text evidence="3 6">Belongs to the MoeA family.</text>
</comment>
<dbReference type="SUPFAM" id="SSF63882">
    <property type="entry name" value="MoeA N-terminal region -like"/>
    <property type="match status" value="1"/>
</dbReference>
<evidence type="ECO:0000313" key="9">
    <source>
        <dbReference type="Proteomes" id="UP000008387"/>
    </source>
</evidence>
<dbReference type="PANTHER" id="PTHR10192">
    <property type="entry name" value="MOLYBDOPTERIN BIOSYNTHESIS PROTEIN"/>
    <property type="match status" value="1"/>
</dbReference>
<dbReference type="GO" id="GO:0061599">
    <property type="term" value="F:molybdopterin molybdotransferase activity"/>
    <property type="evidence" value="ECO:0007669"/>
    <property type="project" value="UniProtKB-UniRule"/>
</dbReference>